<evidence type="ECO:0000256" key="6">
    <source>
        <dbReference type="SAM" id="Coils"/>
    </source>
</evidence>
<reference evidence="7 8" key="1">
    <citation type="journal article" date="2019" name="J. Hered.">
        <title>An Improved Genome Assembly for Drosophila navojoa, the Basal Species in the mojavensis Cluster.</title>
        <authorList>
            <person name="Vanderlinde T."/>
            <person name="Dupim E.G."/>
            <person name="Nazario-Yepiz N.O."/>
            <person name="Carvalho A.B."/>
        </authorList>
    </citation>
    <scope>NUCLEOTIDE SEQUENCE [LARGE SCALE GENOMIC DNA]</scope>
    <source>
        <strain evidence="7">Navoj_Jal97</strain>
        <tissue evidence="7">Whole organism</tissue>
    </source>
</reference>
<dbReference type="PANTHER" id="PTHR14871">
    <property type="entry name" value="DYNEIN REGULATORY COMPLEX PROTEIN 9"/>
    <property type="match status" value="1"/>
</dbReference>
<gene>
    <name evidence="7" type="ORF">AWZ03_012390</name>
</gene>
<keyword evidence="4" id="KW-0206">Cytoskeleton</keyword>
<dbReference type="GO" id="GO:0031514">
    <property type="term" value="C:motile cilium"/>
    <property type="evidence" value="ECO:0007669"/>
    <property type="project" value="TreeGrafter"/>
</dbReference>
<dbReference type="CDD" id="cd23766">
    <property type="entry name" value="IQCG"/>
    <property type="match status" value="1"/>
</dbReference>
<dbReference type="OMA" id="HRIECAV"/>
<keyword evidence="3" id="KW-0963">Cytoplasm</keyword>
<dbReference type="PROSITE" id="PS50096">
    <property type="entry name" value="IQ"/>
    <property type="match status" value="1"/>
</dbReference>
<evidence type="ECO:0000256" key="2">
    <source>
        <dbReference type="ARBA" id="ARBA00004316"/>
    </source>
</evidence>
<proteinExistence type="predicted"/>
<accession>A0A484B006</accession>
<dbReference type="OrthoDB" id="10254713at2759"/>
<evidence type="ECO:0000313" key="8">
    <source>
        <dbReference type="Proteomes" id="UP000295192"/>
    </source>
</evidence>
<name>A0A484B006_DRONA</name>
<comment type="subcellular location">
    <subcellularLocation>
        <location evidence="2">Cell projection</location>
    </subcellularLocation>
    <subcellularLocation>
        <location evidence="1">Cytoplasm</location>
        <location evidence="1">Cytoskeleton</location>
    </subcellularLocation>
</comment>
<organism evidence="7 8">
    <name type="scientific">Drosophila navojoa</name>
    <name type="common">Fruit fly</name>
    <dbReference type="NCBI Taxonomy" id="7232"/>
    <lineage>
        <taxon>Eukaryota</taxon>
        <taxon>Metazoa</taxon>
        <taxon>Ecdysozoa</taxon>
        <taxon>Arthropoda</taxon>
        <taxon>Hexapoda</taxon>
        <taxon>Insecta</taxon>
        <taxon>Pterygota</taxon>
        <taxon>Neoptera</taxon>
        <taxon>Endopterygota</taxon>
        <taxon>Diptera</taxon>
        <taxon>Brachycera</taxon>
        <taxon>Muscomorpha</taxon>
        <taxon>Ephydroidea</taxon>
        <taxon>Drosophilidae</taxon>
        <taxon>Drosophila</taxon>
    </lineage>
</organism>
<dbReference type="AlphaFoldDB" id="A0A484B006"/>
<dbReference type="GO" id="GO:0044782">
    <property type="term" value="P:cilium organization"/>
    <property type="evidence" value="ECO:0007669"/>
    <property type="project" value="TreeGrafter"/>
</dbReference>
<evidence type="ECO:0000256" key="4">
    <source>
        <dbReference type="ARBA" id="ARBA00023212"/>
    </source>
</evidence>
<evidence type="ECO:0000256" key="3">
    <source>
        <dbReference type="ARBA" id="ARBA00022490"/>
    </source>
</evidence>
<dbReference type="GO" id="GO:0005737">
    <property type="term" value="C:cytoplasm"/>
    <property type="evidence" value="ECO:0007669"/>
    <property type="project" value="TreeGrafter"/>
</dbReference>
<dbReference type="EMBL" id="LSRL02000396">
    <property type="protein sequence ID" value="TDG41191.1"/>
    <property type="molecule type" value="Genomic_DNA"/>
</dbReference>
<evidence type="ECO:0000313" key="7">
    <source>
        <dbReference type="EMBL" id="TDG41191.1"/>
    </source>
</evidence>
<dbReference type="Proteomes" id="UP000295192">
    <property type="component" value="Unassembled WGS sequence"/>
</dbReference>
<sequence>MEAFDEEQQAEWRRLMLAVTYKETIDKLVLQQRSQRLNMRKPPSRLPASLRRLRSSSIGQQALPQRVLLTGKQLPRLESLLGDTDLDDVQVDERVLDALKYERDLDALRAFVMAANEQLFMTQEELESEKPSRLELAISDLSGNNSEESVAIKELQRSKDEQKQLKAELEQLEIDGAAKLKEMEERIADAKYNLKCVSRVNDLEFSLVERWEAARVTQAQIWGENAERAYLRDILDYKQRLAREERVGQELSAFRSRELADLRQRIEHWQQRYATEMRRVERETEAWQLRILEQNKLLAHHRELNAQHRQFVAEYTARKEEEQRLHDLEVHRIECAVRLQAWWRGTMVRRGLGPFKKKPKRGKRTKPKK</sequence>
<dbReference type="GO" id="GO:0005856">
    <property type="term" value="C:cytoskeleton"/>
    <property type="evidence" value="ECO:0007669"/>
    <property type="project" value="UniProtKB-SubCell"/>
</dbReference>
<keyword evidence="6" id="KW-0175">Coiled coil</keyword>
<protein>
    <submittedName>
        <fullName evidence="7">Uncharacterized protein</fullName>
    </submittedName>
</protein>
<keyword evidence="8" id="KW-1185">Reference proteome</keyword>
<keyword evidence="5" id="KW-0966">Cell projection</keyword>
<dbReference type="STRING" id="7232.A0A484B006"/>
<evidence type="ECO:0000256" key="1">
    <source>
        <dbReference type="ARBA" id="ARBA00004245"/>
    </source>
</evidence>
<comment type="caution">
    <text evidence="7">The sequence shown here is derived from an EMBL/GenBank/DDBJ whole genome shotgun (WGS) entry which is preliminary data.</text>
</comment>
<dbReference type="PANTHER" id="PTHR14871:SF1">
    <property type="entry name" value="DYNEIN REGULATORY COMPLEX PROTEIN 9"/>
    <property type="match status" value="1"/>
</dbReference>
<evidence type="ECO:0000256" key="5">
    <source>
        <dbReference type="ARBA" id="ARBA00023273"/>
    </source>
</evidence>
<feature type="coiled-coil region" evidence="6">
    <location>
        <begin position="152"/>
        <end position="200"/>
    </location>
</feature>
<dbReference type="InterPro" id="IPR042618">
    <property type="entry name" value="IQCG"/>
</dbReference>